<dbReference type="EMBL" id="NVVJ01000026">
    <property type="protein sequence ID" value="PCJ24452.1"/>
    <property type="molecule type" value="Genomic_DNA"/>
</dbReference>
<feature type="transmembrane region" description="Helical" evidence="6">
    <location>
        <begin position="126"/>
        <end position="150"/>
    </location>
</feature>
<comment type="subcellular location">
    <subcellularLocation>
        <location evidence="1">Cell membrane</location>
        <topology evidence="1">Multi-pass membrane protein</topology>
    </subcellularLocation>
</comment>
<dbReference type="PANTHER" id="PTHR39087:SF2">
    <property type="entry name" value="UPF0104 MEMBRANE PROTEIN MJ1595"/>
    <property type="match status" value="1"/>
</dbReference>
<reference evidence="8" key="1">
    <citation type="submission" date="2017-08" db="EMBL/GenBank/DDBJ databases">
        <title>A dynamic microbial community with high functional redundancy inhabits the cold, oxic subseafloor aquifer.</title>
        <authorList>
            <person name="Tully B.J."/>
            <person name="Wheat C.G."/>
            <person name="Glazer B.T."/>
            <person name="Huber J.A."/>
        </authorList>
    </citation>
    <scope>NUCLEOTIDE SEQUENCE [LARGE SCALE GENOMIC DNA]</scope>
</reference>
<feature type="transmembrane region" description="Helical" evidence="6">
    <location>
        <begin position="12"/>
        <end position="34"/>
    </location>
</feature>
<evidence type="ECO:0000256" key="5">
    <source>
        <dbReference type="ARBA" id="ARBA00023136"/>
    </source>
</evidence>
<comment type="caution">
    <text evidence="7">The sequence shown here is derived from an EMBL/GenBank/DDBJ whole genome shotgun (WGS) entry which is preliminary data.</text>
</comment>
<keyword evidence="5 6" id="KW-0472">Membrane</keyword>
<feature type="transmembrane region" description="Helical" evidence="6">
    <location>
        <begin position="156"/>
        <end position="186"/>
    </location>
</feature>
<evidence type="ECO:0000256" key="4">
    <source>
        <dbReference type="ARBA" id="ARBA00022989"/>
    </source>
</evidence>
<evidence type="ECO:0000256" key="2">
    <source>
        <dbReference type="ARBA" id="ARBA00022475"/>
    </source>
</evidence>
<name>A0A2A5AYX6_9GAMM</name>
<feature type="transmembrane region" description="Helical" evidence="6">
    <location>
        <begin position="238"/>
        <end position="260"/>
    </location>
</feature>
<dbReference type="Proteomes" id="UP000218327">
    <property type="component" value="Unassembled WGS sequence"/>
</dbReference>
<dbReference type="PANTHER" id="PTHR39087">
    <property type="entry name" value="UPF0104 MEMBRANE PROTEIN MJ1595"/>
    <property type="match status" value="1"/>
</dbReference>
<dbReference type="InterPro" id="IPR022791">
    <property type="entry name" value="L-PG_synthase/AglD"/>
</dbReference>
<evidence type="ECO:0008006" key="9">
    <source>
        <dbReference type="Google" id="ProtNLM"/>
    </source>
</evidence>
<gene>
    <name evidence="7" type="ORF">COA96_09395</name>
</gene>
<accession>A0A2A5AYX6</accession>
<evidence type="ECO:0000313" key="7">
    <source>
        <dbReference type="EMBL" id="PCJ24452.1"/>
    </source>
</evidence>
<evidence type="ECO:0000256" key="1">
    <source>
        <dbReference type="ARBA" id="ARBA00004651"/>
    </source>
</evidence>
<sequence>MSDSNSTPRKSDYLRPVIAGVLLISLCLAFLFLLNTYSTLNVSFLLNNSFLVPAILLQVLASLLFIFAWKALLSSQAKTHFSFAQCTAHIGITLLGKYLPGKIWGLLGRTYLLNIKGLTKSEAASLLLADQFITFLTGIAIGVVALAAFFSVEIAIFLAAATVVTIAIVGYYYASIMSYLLSYLGTWLKKISKSFELHDVNIKRHSFYLSASLYLLHWLCTATVVILLFHPLLSDNLWLNSTLIMAAIPLAMLSGFLALWAPGGIGVREAVIVAVLMLSLPLELSMTIAVTYRIICILIDLSLGAYTLIYYSITEPDILKSKQ</sequence>
<dbReference type="GO" id="GO:0005886">
    <property type="term" value="C:plasma membrane"/>
    <property type="evidence" value="ECO:0007669"/>
    <property type="project" value="UniProtKB-SubCell"/>
</dbReference>
<feature type="transmembrane region" description="Helical" evidence="6">
    <location>
        <begin position="207"/>
        <end position="232"/>
    </location>
</feature>
<keyword evidence="4 6" id="KW-1133">Transmembrane helix</keyword>
<evidence type="ECO:0000313" key="8">
    <source>
        <dbReference type="Proteomes" id="UP000218327"/>
    </source>
</evidence>
<evidence type="ECO:0000256" key="6">
    <source>
        <dbReference type="SAM" id="Phobius"/>
    </source>
</evidence>
<dbReference type="AlphaFoldDB" id="A0A2A5AYX6"/>
<organism evidence="7 8">
    <name type="scientific">SAR86 cluster bacterium</name>
    <dbReference type="NCBI Taxonomy" id="2030880"/>
    <lineage>
        <taxon>Bacteria</taxon>
        <taxon>Pseudomonadati</taxon>
        <taxon>Pseudomonadota</taxon>
        <taxon>Gammaproteobacteria</taxon>
        <taxon>SAR86 cluster</taxon>
    </lineage>
</organism>
<feature type="transmembrane region" description="Helical" evidence="6">
    <location>
        <begin position="290"/>
        <end position="313"/>
    </location>
</feature>
<protein>
    <recommendedName>
        <fullName evidence="9">Lysylphosphatidylglycerol synthetase family protein</fullName>
    </recommendedName>
</protein>
<proteinExistence type="predicted"/>
<keyword evidence="3 6" id="KW-0812">Transmembrane</keyword>
<feature type="transmembrane region" description="Helical" evidence="6">
    <location>
        <begin position="54"/>
        <end position="73"/>
    </location>
</feature>
<dbReference type="Pfam" id="PF03706">
    <property type="entry name" value="LPG_synthase_TM"/>
    <property type="match status" value="1"/>
</dbReference>
<keyword evidence="2" id="KW-1003">Cell membrane</keyword>
<feature type="transmembrane region" description="Helical" evidence="6">
    <location>
        <begin position="267"/>
        <end position="284"/>
    </location>
</feature>
<evidence type="ECO:0000256" key="3">
    <source>
        <dbReference type="ARBA" id="ARBA00022692"/>
    </source>
</evidence>